<dbReference type="Gene3D" id="3.40.190.10">
    <property type="entry name" value="Periplasmic binding protein-like II"/>
    <property type="match status" value="2"/>
</dbReference>
<keyword evidence="1" id="KW-0732">Signal</keyword>
<dbReference type="AlphaFoldDB" id="A0A7S0HAP9"/>
<dbReference type="InterPro" id="IPR001638">
    <property type="entry name" value="Solute-binding_3/MltF_N"/>
</dbReference>
<dbReference type="PANTHER" id="PTHR35936">
    <property type="entry name" value="MEMBRANE-BOUND LYTIC MUREIN TRANSGLYCOSYLASE F"/>
    <property type="match status" value="1"/>
</dbReference>
<dbReference type="SUPFAM" id="SSF53850">
    <property type="entry name" value="Periplasmic binding protein-like II"/>
    <property type="match status" value="1"/>
</dbReference>
<dbReference type="PANTHER" id="PTHR35936:SF17">
    <property type="entry name" value="ARGININE-BINDING EXTRACELLULAR PROTEIN ARTP"/>
    <property type="match status" value="1"/>
</dbReference>
<organism evidence="3">
    <name type="scientific">Phaeocystis antarctica</name>
    <dbReference type="NCBI Taxonomy" id="33657"/>
    <lineage>
        <taxon>Eukaryota</taxon>
        <taxon>Haptista</taxon>
        <taxon>Haptophyta</taxon>
        <taxon>Prymnesiophyceae</taxon>
        <taxon>Phaeocystales</taxon>
        <taxon>Phaeocystaceae</taxon>
        <taxon>Phaeocystis</taxon>
    </lineage>
</organism>
<proteinExistence type="predicted"/>
<gene>
    <name evidence="3" type="ORF">PANT1444_LOCUS101</name>
</gene>
<dbReference type="Pfam" id="PF00497">
    <property type="entry name" value="SBP_bac_3"/>
    <property type="match status" value="1"/>
</dbReference>
<dbReference type="SMART" id="SM00062">
    <property type="entry name" value="PBPb"/>
    <property type="match status" value="1"/>
</dbReference>
<sequence length="246" mass="26003">MAVSATLRAALAPTGILRAGINLSNFLLVSSRGPNGEPIGVASDMAAALAERIGVPLQLVPYANPGLLGDAANSDEWDVGLIGAEPKRAETIAFTAPYAEIEATYMVLPDRDLHTVADVDRPGVRVCVSARAAYDLWLTANLQSASLTRTEEPGLERSRQLFDSGEFDALAGLRPWLLDQVETAPAGTRVLDGGFTSVQQAIGTPRARGDGGATLFLEHFVAEAKETFVASLIEKHGQTGRLVVPE</sequence>
<protein>
    <recommendedName>
        <fullName evidence="2">Solute-binding protein family 3/N-terminal domain-containing protein</fullName>
    </recommendedName>
</protein>
<reference evidence="3" key="1">
    <citation type="submission" date="2021-01" db="EMBL/GenBank/DDBJ databases">
        <authorList>
            <person name="Corre E."/>
            <person name="Pelletier E."/>
            <person name="Niang G."/>
            <person name="Scheremetjew M."/>
            <person name="Finn R."/>
            <person name="Kale V."/>
            <person name="Holt S."/>
            <person name="Cochrane G."/>
            <person name="Meng A."/>
            <person name="Brown T."/>
            <person name="Cohen L."/>
        </authorList>
    </citation>
    <scope>NUCLEOTIDE SEQUENCE</scope>
    <source>
        <strain evidence="3">CCMP1374</strain>
    </source>
</reference>
<feature type="domain" description="Solute-binding protein family 3/N-terminal" evidence="2">
    <location>
        <begin position="16"/>
        <end position="240"/>
    </location>
</feature>
<evidence type="ECO:0000259" key="2">
    <source>
        <dbReference type="SMART" id="SM00062"/>
    </source>
</evidence>
<name>A0A7S0HAP9_9EUKA</name>
<evidence type="ECO:0000313" key="3">
    <source>
        <dbReference type="EMBL" id="CAD8465966.1"/>
    </source>
</evidence>
<accession>A0A7S0HAP9</accession>
<dbReference type="EMBL" id="HBEP01000187">
    <property type="protein sequence ID" value="CAD8465966.1"/>
    <property type="molecule type" value="Transcribed_RNA"/>
</dbReference>
<evidence type="ECO:0000256" key="1">
    <source>
        <dbReference type="ARBA" id="ARBA00022729"/>
    </source>
</evidence>